<dbReference type="Proteomes" id="UP000315648">
    <property type="component" value="Unassembled WGS sequence"/>
</dbReference>
<proteinExistence type="predicted"/>
<keyword evidence="1" id="KW-0732">Signal</keyword>
<dbReference type="PROSITE" id="PS51257">
    <property type="entry name" value="PROKAR_LIPOPROTEIN"/>
    <property type="match status" value="1"/>
</dbReference>
<gene>
    <name evidence="2" type="ORF">FPL22_00465</name>
</gene>
<sequence length="144" mass="16124">MKSAVQFVLLMLVCLFATGCASTDTKVVEKGRNLKDVRRFFVLRNLKDNHGIDVRIVRALQARGLEAESGPITMLPDSTQAVIVYEDRWSWDFSNHMVYLKLGARDPQAVFPYVTSAYLKQVAFTTEVDEVIAQVVGELLSAGR</sequence>
<evidence type="ECO:0000313" key="3">
    <source>
        <dbReference type="Proteomes" id="UP000315648"/>
    </source>
</evidence>
<dbReference type="OrthoDB" id="1436842at2"/>
<dbReference type="EMBL" id="VMBG01000001">
    <property type="protein sequence ID" value="TSJ77812.1"/>
    <property type="molecule type" value="Genomic_DNA"/>
</dbReference>
<keyword evidence="3" id="KW-1185">Reference proteome</keyword>
<feature type="chain" id="PRO_5022115073" description="DUF302 domain-containing protein" evidence="1">
    <location>
        <begin position="22"/>
        <end position="144"/>
    </location>
</feature>
<protein>
    <recommendedName>
        <fullName evidence="4">DUF302 domain-containing protein</fullName>
    </recommendedName>
</protein>
<feature type="signal peptide" evidence="1">
    <location>
        <begin position="1"/>
        <end position="21"/>
    </location>
</feature>
<comment type="caution">
    <text evidence="2">The sequence shown here is derived from an EMBL/GenBank/DDBJ whole genome shotgun (WGS) entry which is preliminary data.</text>
</comment>
<evidence type="ECO:0000256" key="1">
    <source>
        <dbReference type="SAM" id="SignalP"/>
    </source>
</evidence>
<name>A0A556QMI8_9BACT</name>
<organism evidence="2 3">
    <name type="scientific">Rariglobus hedericola</name>
    <dbReference type="NCBI Taxonomy" id="2597822"/>
    <lineage>
        <taxon>Bacteria</taxon>
        <taxon>Pseudomonadati</taxon>
        <taxon>Verrucomicrobiota</taxon>
        <taxon>Opitutia</taxon>
        <taxon>Opitutales</taxon>
        <taxon>Opitutaceae</taxon>
        <taxon>Rariglobus</taxon>
    </lineage>
</organism>
<evidence type="ECO:0008006" key="4">
    <source>
        <dbReference type="Google" id="ProtNLM"/>
    </source>
</evidence>
<dbReference type="AlphaFoldDB" id="A0A556QMI8"/>
<dbReference type="RefSeq" id="WP_144228154.1">
    <property type="nucleotide sequence ID" value="NZ_CBCRVV010000001.1"/>
</dbReference>
<accession>A0A556QMI8</accession>
<evidence type="ECO:0000313" key="2">
    <source>
        <dbReference type="EMBL" id="TSJ77812.1"/>
    </source>
</evidence>
<reference evidence="2 3" key="1">
    <citation type="submission" date="2019-07" db="EMBL/GenBank/DDBJ databases">
        <title>Description of 53C-WASEF.</title>
        <authorList>
            <person name="Pitt A."/>
            <person name="Hahn M.W."/>
        </authorList>
    </citation>
    <scope>NUCLEOTIDE SEQUENCE [LARGE SCALE GENOMIC DNA]</scope>
    <source>
        <strain evidence="2 3">53C-WASEF</strain>
    </source>
</reference>